<accession>A0ACB9RDC2</accession>
<reference evidence="2" key="1">
    <citation type="journal article" date="2023" name="Front. Plant Sci.">
        <title>Chromosomal-level genome assembly of Melastoma candidum provides insights into trichome evolution.</title>
        <authorList>
            <person name="Zhong Y."/>
            <person name="Wu W."/>
            <person name="Sun C."/>
            <person name="Zou P."/>
            <person name="Liu Y."/>
            <person name="Dai S."/>
            <person name="Zhou R."/>
        </authorList>
    </citation>
    <scope>NUCLEOTIDE SEQUENCE [LARGE SCALE GENOMIC DNA]</scope>
</reference>
<dbReference type="Proteomes" id="UP001057402">
    <property type="component" value="Chromosome 4"/>
</dbReference>
<name>A0ACB9RDC2_9MYRT</name>
<gene>
    <name evidence="1" type="ORF">MLD38_014731</name>
</gene>
<evidence type="ECO:0000313" key="2">
    <source>
        <dbReference type="Proteomes" id="UP001057402"/>
    </source>
</evidence>
<sequence>MDPAREVIEVSKVGIIGAGVSGIAAAKQLSHHDPVVFEASDCIGGVWKHCSYETTRLQSLRCDYEFSDFPWEDRDNASFPSNIEILNYLEAYAKHFDVLKFVKFNTRVVEIRHVGDHKITACDDSGKYRNLLPGYPVWEVAVRDLLGNIKWHAFEFLVMCIGKYGDVPKMPTFPSGKGPEMYNGKVLHAIEYSKLDKGAATQLLKGKKVVVVGYKKSAIDLAMECALANQGQDGKPCTMIVRTLHWIVPHYSVWGLPFYLFYSTRFSQFFHERPNQSFLKSLLHPLLSPLRRGVSKFIESYLLWTMPLDKYGLRPDHGFEEDYASCQMAILPEGFFHEANEGRIIFRRPSKWWFYEGGVEFDDGTRVEADVVALATGYDGKKKIKSILPEPFRSLLDVPAGVMPLYRGMIHPLIPNAAFVGYLESVSNLHSAELGCKWLSRLLGGRFELPGVEEMMEQTMKEVEISKRTTRFYKRHCISTYSINHDDEICEEMGWSRWRKGSWLSEVFSPYTSMDYQKDITNKQDKKEE</sequence>
<dbReference type="EMBL" id="CM042883">
    <property type="protein sequence ID" value="KAI4377037.1"/>
    <property type="molecule type" value="Genomic_DNA"/>
</dbReference>
<evidence type="ECO:0000313" key="1">
    <source>
        <dbReference type="EMBL" id="KAI4377037.1"/>
    </source>
</evidence>
<protein>
    <submittedName>
        <fullName evidence="1">Uncharacterized protein</fullName>
    </submittedName>
</protein>
<organism evidence="1 2">
    <name type="scientific">Melastoma candidum</name>
    <dbReference type="NCBI Taxonomy" id="119954"/>
    <lineage>
        <taxon>Eukaryota</taxon>
        <taxon>Viridiplantae</taxon>
        <taxon>Streptophyta</taxon>
        <taxon>Embryophyta</taxon>
        <taxon>Tracheophyta</taxon>
        <taxon>Spermatophyta</taxon>
        <taxon>Magnoliopsida</taxon>
        <taxon>eudicotyledons</taxon>
        <taxon>Gunneridae</taxon>
        <taxon>Pentapetalae</taxon>
        <taxon>rosids</taxon>
        <taxon>malvids</taxon>
        <taxon>Myrtales</taxon>
        <taxon>Melastomataceae</taxon>
        <taxon>Melastomatoideae</taxon>
        <taxon>Melastomateae</taxon>
        <taxon>Melastoma</taxon>
    </lineage>
</organism>
<comment type="caution">
    <text evidence="1">The sequence shown here is derived from an EMBL/GenBank/DDBJ whole genome shotgun (WGS) entry which is preliminary data.</text>
</comment>
<keyword evidence="2" id="KW-1185">Reference proteome</keyword>
<proteinExistence type="predicted"/>